<dbReference type="InterPro" id="IPR003615">
    <property type="entry name" value="HNH_nuc"/>
</dbReference>
<dbReference type="RefSeq" id="WP_425570202.1">
    <property type="nucleotide sequence ID" value="NZ_BAABDQ010000003.1"/>
</dbReference>
<proteinExistence type="predicted"/>
<gene>
    <name evidence="2" type="ORF">GCM10022419_016420</name>
</gene>
<dbReference type="Pfam" id="PF01844">
    <property type="entry name" value="HNH"/>
    <property type="match status" value="1"/>
</dbReference>
<dbReference type="Gene3D" id="1.10.30.50">
    <property type="match status" value="1"/>
</dbReference>
<dbReference type="InterPro" id="IPR002711">
    <property type="entry name" value="HNH"/>
</dbReference>
<sequence length="110" mass="12220">MPRAPKKCLESGCRKPASKAGRCDTHYQPWAVTSPRNRTRPANAASLIRQARRRDRERCYLCSGPGRIVDHVVPVAEGGSWDLSNLACICDACHTIKSRKEAARGRARHP</sequence>
<keyword evidence="2" id="KW-0540">Nuclease</keyword>
<evidence type="ECO:0000313" key="3">
    <source>
        <dbReference type="Proteomes" id="UP001500630"/>
    </source>
</evidence>
<evidence type="ECO:0000313" key="2">
    <source>
        <dbReference type="EMBL" id="GAA3537272.1"/>
    </source>
</evidence>
<accession>A0ABP6VNN9</accession>
<comment type="caution">
    <text evidence="2">The sequence shown here is derived from an EMBL/GenBank/DDBJ whole genome shotgun (WGS) entry which is preliminary data.</text>
</comment>
<keyword evidence="3" id="KW-1185">Reference proteome</keyword>
<dbReference type="Proteomes" id="UP001500630">
    <property type="component" value="Unassembled WGS sequence"/>
</dbReference>
<feature type="domain" description="HNH nuclease" evidence="1">
    <location>
        <begin position="46"/>
        <end position="95"/>
    </location>
</feature>
<dbReference type="SMART" id="SM00507">
    <property type="entry name" value="HNHc"/>
    <property type="match status" value="1"/>
</dbReference>
<dbReference type="EMBL" id="BAABDQ010000003">
    <property type="protein sequence ID" value="GAA3537272.1"/>
    <property type="molecule type" value="Genomic_DNA"/>
</dbReference>
<reference evidence="3" key="1">
    <citation type="journal article" date="2019" name="Int. J. Syst. Evol. Microbiol.">
        <title>The Global Catalogue of Microorganisms (GCM) 10K type strain sequencing project: providing services to taxonomists for standard genome sequencing and annotation.</title>
        <authorList>
            <consortium name="The Broad Institute Genomics Platform"/>
            <consortium name="The Broad Institute Genome Sequencing Center for Infectious Disease"/>
            <person name="Wu L."/>
            <person name="Ma J."/>
        </authorList>
    </citation>
    <scope>NUCLEOTIDE SEQUENCE [LARGE SCALE GENOMIC DNA]</scope>
    <source>
        <strain evidence="3">JCM 17326</strain>
    </source>
</reference>
<dbReference type="GO" id="GO:0004519">
    <property type="term" value="F:endonuclease activity"/>
    <property type="evidence" value="ECO:0007669"/>
    <property type="project" value="UniProtKB-KW"/>
</dbReference>
<keyword evidence="2" id="KW-0378">Hydrolase</keyword>
<protein>
    <submittedName>
        <fullName evidence="2">HNH endonuclease signature motif containing protein</fullName>
    </submittedName>
</protein>
<name>A0ABP6VNN9_9ACTN</name>
<evidence type="ECO:0000259" key="1">
    <source>
        <dbReference type="SMART" id="SM00507"/>
    </source>
</evidence>
<keyword evidence="2" id="KW-0255">Endonuclease</keyword>
<dbReference type="CDD" id="cd00085">
    <property type="entry name" value="HNHc"/>
    <property type="match status" value="1"/>
</dbReference>
<organism evidence="2 3">
    <name type="scientific">Nonomuraea rosea</name>
    <dbReference type="NCBI Taxonomy" id="638574"/>
    <lineage>
        <taxon>Bacteria</taxon>
        <taxon>Bacillati</taxon>
        <taxon>Actinomycetota</taxon>
        <taxon>Actinomycetes</taxon>
        <taxon>Streptosporangiales</taxon>
        <taxon>Streptosporangiaceae</taxon>
        <taxon>Nonomuraea</taxon>
    </lineage>
</organism>